<keyword evidence="2" id="KW-0520">NAD</keyword>
<organism evidence="10 11">
    <name type="scientific">Citrobacter braakii</name>
    <dbReference type="NCBI Taxonomy" id="57706"/>
    <lineage>
        <taxon>Bacteria</taxon>
        <taxon>Pseudomonadati</taxon>
        <taxon>Pseudomonadota</taxon>
        <taxon>Gammaproteobacteria</taxon>
        <taxon>Enterobacterales</taxon>
        <taxon>Enterobacteriaceae</taxon>
        <taxon>Citrobacter</taxon>
        <taxon>Citrobacter freundii complex</taxon>
    </lineage>
</organism>
<dbReference type="SUPFAM" id="SSF52467">
    <property type="entry name" value="DHS-like NAD/FAD-binding domain"/>
    <property type="match status" value="1"/>
</dbReference>
<protein>
    <recommendedName>
        <fullName evidence="6">NAD(+) hydrolase ThsA</fullName>
        <ecNumber evidence="4">3.2.2.5</ecNumber>
    </recommendedName>
</protein>
<dbReference type="Pfam" id="PF18185">
    <property type="entry name" value="STALD"/>
    <property type="match status" value="1"/>
</dbReference>
<feature type="domain" description="Deacetylase sirtuin-type" evidence="9">
    <location>
        <begin position="1"/>
        <end position="281"/>
    </location>
</feature>
<evidence type="ECO:0000256" key="1">
    <source>
        <dbReference type="ARBA" id="ARBA00022801"/>
    </source>
</evidence>
<evidence type="ECO:0000256" key="6">
    <source>
        <dbReference type="ARBA" id="ARBA00035033"/>
    </source>
</evidence>
<evidence type="ECO:0000259" key="9">
    <source>
        <dbReference type="PROSITE" id="PS50305"/>
    </source>
</evidence>
<evidence type="ECO:0000256" key="7">
    <source>
        <dbReference type="ARBA" id="ARBA00047575"/>
    </source>
</evidence>
<name>A0ABR6TQF7_CITBR</name>
<evidence type="ECO:0000256" key="3">
    <source>
        <dbReference type="ARBA" id="ARBA00023118"/>
    </source>
</evidence>
<keyword evidence="3" id="KW-0051">Antiviral defense</keyword>
<evidence type="ECO:0000313" key="10">
    <source>
        <dbReference type="EMBL" id="MBC2645766.1"/>
    </source>
</evidence>
<evidence type="ECO:0000313" key="11">
    <source>
        <dbReference type="Proteomes" id="UP000586346"/>
    </source>
</evidence>
<comment type="catalytic activity">
    <reaction evidence="7">
        <text>NAD(+) + H2O = ADP-D-ribose + nicotinamide + H(+)</text>
        <dbReference type="Rhea" id="RHEA:16301"/>
        <dbReference type="ChEBI" id="CHEBI:15377"/>
        <dbReference type="ChEBI" id="CHEBI:15378"/>
        <dbReference type="ChEBI" id="CHEBI:17154"/>
        <dbReference type="ChEBI" id="CHEBI:57540"/>
        <dbReference type="ChEBI" id="CHEBI:57967"/>
        <dbReference type="EC" id="3.2.2.5"/>
    </reaction>
    <physiologicalReaction direction="left-to-right" evidence="7">
        <dbReference type="Rhea" id="RHEA:16302"/>
    </physiologicalReaction>
</comment>
<evidence type="ECO:0000256" key="4">
    <source>
        <dbReference type="ARBA" id="ARBA00034327"/>
    </source>
</evidence>
<evidence type="ECO:0000256" key="8">
    <source>
        <dbReference type="PROSITE-ProRule" id="PRU00236"/>
    </source>
</evidence>
<dbReference type="PROSITE" id="PS50305">
    <property type="entry name" value="SIRTUIN"/>
    <property type="match status" value="1"/>
</dbReference>
<sequence>MTFSNEIEVFIKDFVKDLENDCAAIFSGAGMSKSQGYVDWKELLSDIAEELSLDINKEDDLISLAQFHVNEKKGATKLTRKIIEEFSEQAEPSEVHNIIARLPIKTFWTTNYDTLIEDSLRKVYKIADIKRNIDDLNTTRPKRDAIVYKMHGDISSPSKAILYKEQYEKYYRTHASFITALSGDLISKTFLFIGFSFTDPNLDYILSRLYTHSGDKRVHYCFMKNEANNSLDDEETVAYKIRKQKLRIDDLKRFGIQVLLIDEYSDIPIILAKIEQSFKKKTIFISGSAEKYGGLERPKALDFIHTLSYEIIKNNYRIVNGFGWGVGSSVINGALDAIYSRPDKLSEEQLIVRPFPQTVSKGKDIQELWEEYRQRMIPLGGIALFIFGNKQEENNDIVNARGVFREFEIAVQHGLVPIPLPNTGYMSEYIFKQISQDPKKYYGSNEWIYNDLSELTEKDFSVKKTIEAVIKIINKLNK</sequence>
<keyword evidence="1" id="KW-0378">Hydrolase</keyword>
<keyword evidence="11" id="KW-1185">Reference proteome</keyword>
<dbReference type="Pfam" id="PF13289">
    <property type="entry name" value="SIR2_2"/>
    <property type="match status" value="1"/>
</dbReference>
<dbReference type="EMBL" id="JACLAH010000001">
    <property type="protein sequence ID" value="MBC2645766.1"/>
    <property type="molecule type" value="Genomic_DNA"/>
</dbReference>
<dbReference type="InterPro" id="IPR026590">
    <property type="entry name" value="Ssirtuin_cat_dom"/>
</dbReference>
<proteinExistence type="inferred from homology"/>
<comment type="similarity">
    <text evidence="5">Belongs to the soluble Thoeris ThsA family.</text>
</comment>
<dbReference type="RefSeq" id="WP_185654345.1">
    <property type="nucleotide sequence ID" value="NZ_CBDITX010000013.1"/>
</dbReference>
<evidence type="ECO:0000256" key="5">
    <source>
        <dbReference type="ARBA" id="ARBA00035014"/>
    </source>
</evidence>
<accession>A0ABR6TQF7</accession>
<gene>
    <name evidence="10" type="ORF">H6P72_03845</name>
</gene>
<dbReference type="Proteomes" id="UP000586346">
    <property type="component" value="Unassembled WGS sequence"/>
</dbReference>
<comment type="caution">
    <text evidence="10">The sequence shown here is derived from an EMBL/GenBank/DDBJ whole genome shotgun (WGS) entry which is preliminary data.</text>
</comment>
<evidence type="ECO:0000256" key="2">
    <source>
        <dbReference type="ARBA" id="ARBA00023027"/>
    </source>
</evidence>
<reference evidence="10 11" key="1">
    <citation type="submission" date="2020-08" db="EMBL/GenBank/DDBJ databases">
        <title>Emergence and comparative genomics analysis of Citrobacter in Fennec fox imported from North Africa to China.</title>
        <authorList>
            <person name="Zheng B."/>
        </authorList>
    </citation>
    <scope>NUCLEOTIDE SEQUENCE [LARGE SCALE GENOMIC DNA]</scope>
    <source>
        <strain evidence="10 11">FF371</strain>
    </source>
</reference>
<comment type="caution">
    <text evidence="8">Lacks conserved residue(s) required for the propagation of feature annotation.</text>
</comment>
<dbReference type="InterPro" id="IPR029035">
    <property type="entry name" value="DHS-like_NAD/FAD-binding_dom"/>
</dbReference>
<dbReference type="InterPro" id="IPR041486">
    <property type="entry name" value="ThsA_STALD"/>
</dbReference>
<dbReference type="EC" id="3.2.2.5" evidence="4"/>